<evidence type="ECO:0000313" key="2">
    <source>
        <dbReference type="EMBL" id="GAM33725.1"/>
    </source>
</evidence>
<protein>
    <recommendedName>
        <fullName evidence="4">Heterokaryon incompatibility domain-containing protein</fullName>
    </recommendedName>
</protein>
<feature type="region of interest" description="Disordered" evidence="1">
    <location>
        <begin position="13"/>
        <end position="67"/>
    </location>
</feature>
<reference evidence="3" key="1">
    <citation type="journal article" date="2015" name="Genome Announc.">
        <title>Draft genome sequence of Talaromyces cellulolyticus strain Y-94, a source of lignocellulosic biomass-degrading enzymes.</title>
        <authorList>
            <person name="Fujii T."/>
            <person name="Koike H."/>
            <person name="Sawayama S."/>
            <person name="Yano S."/>
            <person name="Inoue H."/>
        </authorList>
    </citation>
    <scope>NUCLEOTIDE SEQUENCE [LARGE SCALE GENOMIC DNA]</scope>
    <source>
        <strain evidence="3">Y-94</strain>
    </source>
</reference>
<dbReference type="Proteomes" id="UP000053095">
    <property type="component" value="Unassembled WGS sequence"/>
</dbReference>
<evidence type="ECO:0008006" key="4">
    <source>
        <dbReference type="Google" id="ProtNLM"/>
    </source>
</evidence>
<dbReference type="EMBL" id="DF933809">
    <property type="protein sequence ID" value="GAM33725.1"/>
    <property type="molecule type" value="Genomic_DNA"/>
</dbReference>
<sequence length="767" mass="86332">MLERLYSIFWSRGNSDRQRFPPNDSDDITPVHEDSAKEDSAEEQLTEGSIEEESSPSTRRSSSSPNEAAEAANLASKCINFRKPKNSPSILGNPVEKIFSLKEEIAKFEIKICNNDECIKAKSRLRNVAPACELEFFREWALTVVSCWSYQKSLFLNSYDSTYLPVEAAGWCQSLLDDLGRKSWVGPDVRSQFGKLLVVTDRDFALKRSMREKNRPSFLFGLLLLLEWVSTISPLPASPDSIDRAWGGDFGSLSIPEVQKTAQVDGVCLHRLWNVVMATRSGVVTMPSIVSLLNDMILSRDHVESHQHCTAQTCLKNDENTTVVPQLHTCNADKENCSDVELFPVDELNAVTDPGLQTTAWTVKKPHNFECSKYLAISHVWSNGTGVGLQSPGTVNKCLFKRFADIATSLDCDGIWWDSISVPTKKDKRRLALNTMNKNYSRAEHTLVHDLELVNFTWKDDGSPCLALALSTWFSRGWTALELMASKSVKVLFRDSDGQLVLKDLDKDILASPRDPFAHPAHRAVSRVIQRLRAMQLDLLMTLHDSATQDILDIMRPRHTCWGRDRMIITALALTYKGHTIHGFDSSLPQVQITQAILKSLRQVDAWHLFHGQVTISDTGPWSWCPPSFFDLKDTKSSSSTSSQLTVMASGGLSGIMQLRELDENDKDLLMPYGSHPSLILRINAAFQDWKNHCLMYPVHAAPQQMVGQEWYLLVKDLGTKGENTPEYLKRFHVQRWANEYRYVGTVVGHGNVSKALRFSKAEIILV</sequence>
<evidence type="ECO:0000313" key="3">
    <source>
        <dbReference type="Proteomes" id="UP000053095"/>
    </source>
</evidence>
<gene>
    <name evidence="2" type="ORF">TCE0_013f00842</name>
</gene>
<accession>A0A698XL59</accession>
<feature type="compositionally biased region" description="Low complexity" evidence="1">
    <location>
        <begin position="55"/>
        <end position="67"/>
    </location>
</feature>
<evidence type="ECO:0000256" key="1">
    <source>
        <dbReference type="SAM" id="MobiDB-lite"/>
    </source>
</evidence>
<dbReference type="PANTHER" id="PTHR39596:SF2">
    <property type="entry name" value="HET DOMAIN PROTEIN (AFU_ORTHOLOGUE AFUA_1G17550)-RELATED"/>
    <property type="match status" value="1"/>
</dbReference>
<feature type="compositionally biased region" description="Basic and acidic residues" evidence="1">
    <location>
        <begin position="29"/>
        <end position="39"/>
    </location>
</feature>
<name>A0A698XL59_TALPI</name>
<feature type="compositionally biased region" description="Acidic residues" evidence="1">
    <location>
        <begin position="40"/>
        <end position="54"/>
    </location>
</feature>
<keyword evidence="3" id="KW-1185">Reference proteome</keyword>
<proteinExistence type="predicted"/>
<organism evidence="2 3">
    <name type="scientific">Talaromyces pinophilus</name>
    <name type="common">Penicillium pinophilum</name>
    <dbReference type="NCBI Taxonomy" id="128442"/>
    <lineage>
        <taxon>Eukaryota</taxon>
        <taxon>Fungi</taxon>
        <taxon>Dikarya</taxon>
        <taxon>Ascomycota</taxon>
        <taxon>Pezizomycotina</taxon>
        <taxon>Eurotiomycetes</taxon>
        <taxon>Eurotiomycetidae</taxon>
        <taxon>Eurotiales</taxon>
        <taxon>Trichocomaceae</taxon>
        <taxon>Talaromyces</taxon>
        <taxon>Talaromyces sect. Talaromyces</taxon>
    </lineage>
</organism>
<dbReference type="PANTHER" id="PTHR39596">
    <property type="match status" value="1"/>
</dbReference>
<dbReference type="AlphaFoldDB" id="A0A698XL59"/>